<evidence type="ECO:0000259" key="2">
    <source>
        <dbReference type="Pfam" id="PF00156"/>
    </source>
</evidence>
<dbReference type="InterPro" id="IPR051910">
    <property type="entry name" value="ComF/GntX_DNA_util-trans"/>
</dbReference>
<evidence type="ECO:0000256" key="1">
    <source>
        <dbReference type="ARBA" id="ARBA00008007"/>
    </source>
</evidence>
<dbReference type="Proteomes" id="UP001501175">
    <property type="component" value="Unassembled WGS sequence"/>
</dbReference>
<proteinExistence type="inferred from homology"/>
<name>A0ABP8MYU6_9BACT</name>
<organism evidence="3 4">
    <name type="scientific">Nibrella saemangeumensis</name>
    <dbReference type="NCBI Taxonomy" id="1084526"/>
    <lineage>
        <taxon>Bacteria</taxon>
        <taxon>Pseudomonadati</taxon>
        <taxon>Bacteroidota</taxon>
        <taxon>Cytophagia</taxon>
        <taxon>Cytophagales</taxon>
        <taxon>Spirosomataceae</taxon>
        <taxon>Nibrella</taxon>
    </lineage>
</organism>
<dbReference type="InterPro" id="IPR029057">
    <property type="entry name" value="PRTase-like"/>
</dbReference>
<comment type="caution">
    <text evidence="3">The sequence shown here is derived from an EMBL/GenBank/DDBJ whole genome shotgun (WGS) entry which is preliminary data.</text>
</comment>
<dbReference type="PANTHER" id="PTHR47505:SF1">
    <property type="entry name" value="DNA UTILIZATION PROTEIN YHGH"/>
    <property type="match status" value="1"/>
</dbReference>
<dbReference type="Gene3D" id="3.40.50.2020">
    <property type="match status" value="1"/>
</dbReference>
<protein>
    <submittedName>
        <fullName evidence="3">ComF family protein</fullName>
    </submittedName>
</protein>
<evidence type="ECO:0000313" key="3">
    <source>
        <dbReference type="EMBL" id="GAA4456579.1"/>
    </source>
</evidence>
<dbReference type="PANTHER" id="PTHR47505">
    <property type="entry name" value="DNA UTILIZATION PROTEIN YHGH"/>
    <property type="match status" value="1"/>
</dbReference>
<feature type="domain" description="Phosphoribosyltransferase" evidence="2">
    <location>
        <begin position="146"/>
        <end position="235"/>
    </location>
</feature>
<sequence length="237" mass="26046">METLLQFIKRACNNFVDLLYPVSCLGCSENLTPNEEILCVQCRVKLPVTDLTKTSSSGVALQFAGKVPLDFAYSYLVFSKKGIVQRLIHQIKYKGQKEAGAVLGRWFGYELKEKCQDIAEANLLIGVPLHPVRERQRGFNQSEWIAKGLSEALKIPVNTTALKRTRFEASQTRKGKGARWENVKDVFAIADAESIQGKRVILIDDVLTTGATLEACASQLLKAGCASVGVLTLAAAR</sequence>
<dbReference type="RefSeq" id="WP_345244145.1">
    <property type="nucleotide sequence ID" value="NZ_BAABHD010000028.1"/>
</dbReference>
<dbReference type="SUPFAM" id="SSF53271">
    <property type="entry name" value="PRTase-like"/>
    <property type="match status" value="1"/>
</dbReference>
<evidence type="ECO:0000313" key="4">
    <source>
        <dbReference type="Proteomes" id="UP001501175"/>
    </source>
</evidence>
<keyword evidence="4" id="KW-1185">Reference proteome</keyword>
<dbReference type="CDD" id="cd06223">
    <property type="entry name" value="PRTases_typeI"/>
    <property type="match status" value="1"/>
</dbReference>
<gene>
    <name evidence="3" type="ORF">GCM10023189_26060</name>
</gene>
<comment type="similarity">
    <text evidence="1">Belongs to the ComF/GntX family.</text>
</comment>
<dbReference type="InterPro" id="IPR000836">
    <property type="entry name" value="PRTase_dom"/>
</dbReference>
<accession>A0ABP8MYU6</accession>
<dbReference type="EMBL" id="BAABHD010000028">
    <property type="protein sequence ID" value="GAA4456579.1"/>
    <property type="molecule type" value="Genomic_DNA"/>
</dbReference>
<dbReference type="Pfam" id="PF00156">
    <property type="entry name" value="Pribosyltran"/>
    <property type="match status" value="1"/>
</dbReference>
<reference evidence="4" key="1">
    <citation type="journal article" date="2019" name="Int. J. Syst. Evol. Microbiol.">
        <title>The Global Catalogue of Microorganisms (GCM) 10K type strain sequencing project: providing services to taxonomists for standard genome sequencing and annotation.</title>
        <authorList>
            <consortium name="The Broad Institute Genomics Platform"/>
            <consortium name="The Broad Institute Genome Sequencing Center for Infectious Disease"/>
            <person name="Wu L."/>
            <person name="Ma J."/>
        </authorList>
    </citation>
    <scope>NUCLEOTIDE SEQUENCE [LARGE SCALE GENOMIC DNA]</scope>
    <source>
        <strain evidence="4">JCM 17927</strain>
    </source>
</reference>